<evidence type="ECO:0000256" key="1">
    <source>
        <dbReference type="ARBA" id="ARBA00008635"/>
    </source>
</evidence>
<feature type="binding site" evidence="3">
    <location>
        <position position="84"/>
    </location>
    <ligand>
        <name>a divalent metal cation</name>
        <dbReference type="ChEBI" id="CHEBI:60240"/>
    </ligand>
</feature>
<dbReference type="OrthoDB" id="119432at2"/>
<dbReference type="AlphaFoldDB" id="A0A3D9KWQ0"/>
<dbReference type="InterPro" id="IPR034660">
    <property type="entry name" value="DinB/YfiT-like"/>
</dbReference>
<dbReference type="EMBL" id="QREG01000041">
    <property type="protein sequence ID" value="RED91502.1"/>
    <property type="molecule type" value="Genomic_DNA"/>
</dbReference>
<keyword evidence="2 3" id="KW-0479">Metal-binding</keyword>
<feature type="signal peptide" evidence="4">
    <location>
        <begin position="1"/>
        <end position="27"/>
    </location>
</feature>
<evidence type="ECO:0000256" key="3">
    <source>
        <dbReference type="PIRSR" id="PIRSR607837-1"/>
    </source>
</evidence>
<accession>A0A3D9KWQ0</accession>
<sequence length="191" mass="20935">MKKLLNVLVILAVAVVSMHCSSGGAEATAEAAVPDTTYAFVEAHAPVWQSATSQVLALIDSMPADMLSYRPHDSVRTFAEQIVHIGGSSTVIANYFLKDVPPPSERPEMDVAAMSKDDLKAFVQEQLAATWDIMKGMSDQELAQKVKSFSGNEITRQQGMLLVQDHMTNHKSKANLYIRVSGNEPPRYGYH</sequence>
<feature type="binding site" evidence="3">
    <location>
        <position position="170"/>
    </location>
    <ligand>
        <name>a divalent metal cation</name>
        <dbReference type="ChEBI" id="CHEBI:60240"/>
    </ligand>
</feature>
<dbReference type="GO" id="GO:0046872">
    <property type="term" value="F:metal ion binding"/>
    <property type="evidence" value="ECO:0007669"/>
    <property type="project" value="UniProtKB-KW"/>
</dbReference>
<dbReference type="Proteomes" id="UP000256779">
    <property type="component" value="Unassembled WGS sequence"/>
</dbReference>
<gene>
    <name evidence="5" type="ORF">C7460_14111</name>
</gene>
<evidence type="ECO:0000256" key="2">
    <source>
        <dbReference type="ARBA" id="ARBA00022723"/>
    </source>
</evidence>
<dbReference type="Gene3D" id="1.20.120.450">
    <property type="entry name" value="dinb family like domain"/>
    <property type="match status" value="1"/>
</dbReference>
<dbReference type="Pfam" id="PF05163">
    <property type="entry name" value="DinB"/>
    <property type="match status" value="1"/>
</dbReference>
<keyword evidence="6" id="KW-1185">Reference proteome</keyword>
<dbReference type="InterPro" id="IPR007837">
    <property type="entry name" value="DinB"/>
</dbReference>
<evidence type="ECO:0000256" key="4">
    <source>
        <dbReference type="SAM" id="SignalP"/>
    </source>
</evidence>
<evidence type="ECO:0000313" key="6">
    <source>
        <dbReference type="Proteomes" id="UP000256779"/>
    </source>
</evidence>
<comment type="caution">
    <text evidence="5">The sequence shown here is derived from an EMBL/GenBank/DDBJ whole genome shotgun (WGS) entry which is preliminary data.</text>
</comment>
<organism evidence="5 6">
    <name type="scientific">Marinoscillum furvescens DSM 4134</name>
    <dbReference type="NCBI Taxonomy" id="1122208"/>
    <lineage>
        <taxon>Bacteria</taxon>
        <taxon>Pseudomonadati</taxon>
        <taxon>Bacteroidota</taxon>
        <taxon>Cytophagia</taxon>
        <taxon>Cytophagales</taxon>
        <taxon>Reichenbachiellaceae</taxon>
        <taxon>Marinoscillum</taxon>
    </lineage>
</organism>
<evidence type="ECO:0000313" key="5">
    <source>
        <dbReference type="EMBL" id="RED91502.1"/>
    </source>
</evidence>
<dbReference type="SUPFAM" id="SSF109854">
    <property type="entry name" value="DinB/YfiT-like putative metalloenzymes"/>
    <property type="match status" value="1"/>
</dbReference>
<protein>
    <submittedName>
        <fullName evidence="5">DinB family protein</fullName>
    </submittedName>
</protein>
<keyword evidence="4" id="KW-0732">Signal</keyword>
<feature type="chain" id="PRO_5017596010" evidence="4">
    <location>
        <begin position="28"/>
        <end position="191"/>
    </location>
</feature>
<feature type="binding site" evidence="3">
    <location>
        <position position="166"/>
    </location>
    <ligand>
        <name>a divalent metal cation</name>
        <dbReference type="ChEBI" id="CHEBI:60240"/>
    </ligand>
</feature>
<dbReference type="RefSeq" id="WP_115870526.1">
    <property type="nucleotide sequence ID" value="NZ_QREG01000041.1"/>
</dbReference>
<proteinExistence type="inferred from homology"/>
<name>A0A3D9KWQ0_MARFU</name>
<comment type="similarity">
    <text evidence="1">Belongs to the DinB family.</text>
</comment>
<reference evidence="5 6" key="1">
    <citation type="submission" date="2018-07" db="EMBL/GenBank/DDBJ databases">
        <title>Genomic Encyclopedia of Type Strains, Phase IV (KMG-IV): sequencing the most valuable type-strain genomes for metagenomic binning, comparative biology and taxonomic classification.</title>
        <authorList>
            <person name="Goeker M."/>
        </authorList>
    </citation>
    <scope>NUCLEOTIDE SEQUENCE [LARGE SCALE GENOMIC DNA]</scope>
    <source>
        <strain evidence="5 6">DSM 4134</strain>
    </source>
</reference>